<evidence type="ECO:0000256" key="1">
    <source>
        <dbReference type="ARBA" id="ARBA00004162"/>
    </source>
</evidence>
<sequence>KPKHMEHYSVEMDQPLTPAGRLFLQPQLNLIINCAIAGKHPIDVAAVKTQVQNSVMLKHPRFCSLMVRDSFGREHWRKTQVDVDRHVFVHLRSVADDPYISDDDAVNDYLADLSVSSPLSEDKPLWEIHILAAHRTAVFRVHHALGDGISLMSLLLTCCRRVDDPEKMPSIGGVGTASSPLMRTRWSVWSIVKTVWYTLVFVVEFVLRGLWRRDRTTAVSGGSGVEFWTRRLATARLQLDDMKTVKRAVAGATINDVLFGVVSAGLSRYMDSRSPRGHPEGLKVTGVAMVNLRPQPGLQDLTELMSNKSRPQWGNKFGILLLPVYYHKDSSNPLDFVKRAKAMIDQKKLSLEAPCSYRIGNLIMSLFGPKVAGILNYQIICNTTFTISNVVGPREEITLGGNPVKSIRVTSSSLPHVTYYICTIFMYTIDFFVKLSLFVVSSVRGQNLFFT</sequence>
<feature type="transmembrane region" description="Helical" evidence="11">
    <location>
        <begin position="417"/>
        <end position="440"/>
    </location>
</feature>
<dbReference type="Proteomes" id="UP000250235">
    <property type="component" value="Unassembled WGS sequence"/>
</dbReference>
<feature type="domain" description="O-acyltransferase WSD1 C-terminal" evidence="13">
    <location>
        <begin position="313"/>
        <end position="419"/>
    </location>
</feature>
<dbReference type="InterPro" id="IPR045034">
    <property type="entry name" value="O-acyltransferase_WSD1-like"/>
</dbReference>
<gene>
    <name evidence="14" type="ORF">F511_25025</name>
</gene>
<dbReference type="GO" id="GO:0019432">
    <property type="term" value="P:triglyceride biosynthetic process"/>
    <property type="evidence" value="ECO:0007669"/>
    <property type="project" value="UniProtKB-UniPathway"/>
</dbReference>
<dbReference type="Pfam" id="PF03007">
    <property type="entry name" value="WS_DGAT_cat"/>
    <property type="match status" value="1"/>
</dbReference>
<keyword evidence="11" id="KW-1133">Transmembrane helix</keyword>
<dbReference type="PANTHER" id="PTHR31650:SF41">
    <property type="entry name" value="O-ACYLTRANSFERASE WSD1-LIKE ISOFORM X1"/>
    <property type="match status" value="1"/>
</dbReference>
<keyword evidence="5" id="KW-0808">Transferase</keyword>
<evidence type="ECO:0000313" key="14">
    <source>
        <dbReference type="EMBL" id="KZV37227.1"/>
    </source>
</evidence>
<evidence type="ECO:0000256" key="8">
    <source>
        <dbReference type="ARBA" id="ARBA00024360"/>
    </source>
</evidence>
<evidence type="ECO:0000256" key="5">
    <source>
        <dbReference type="ARBA" id="ARBA00022679"/>
    </source>
</evidence>
<dbReference type="AlphaFoldDB" id="A0A2Z7BYA9"/>
<dbReference type="PANTHER" id="PTHR31650">
    <property type="entry name" value="O-ACYLTRANSFERASE (WSD1-LIKE) FAMILY PROTEIN"/>
    <property type="match status" value="1"/>
</dbReference>
<comment type="subcellular location">
    <subcellularLocation>
        <location evidence="1">Cell membrane</location>
        <topology evidence="1">Single-pass membrane protein</topology>
    </subcellularLocation>
    <subcellularLocation>
        <location evidence="2">Endoplasmic reticulum membrane</location>
    </subcellularLocation>
</comment>
<dbReference type="GO" id="GO:0004144">
    <property type="term" value="F:diacylglycerol O-acyltransferase activity"/>
    <property type="evidence" value="ECO:0007669"/>
    <property type="project" value="UniProtKB-EC"/>
</dbReference>
<dbReference type="OrthoDB" id="619536at2759"/>
<dbReference type="UniPathway" id="UPA00282"/>
<comment type="catalytic activity">
    <reaction evidence="9">
        <text>a long chain fatty alcohol + a fatty acyl-CoA = a long-chain alcohol wax ester + CoA</text>
        <dbReference type="Rhea" id="RHEA:38443"/>
        <dbReference type="ChEBI" id="CHEBI:17135"/>
        <dbReference type="ChEBI" id="CHEBI:57287"/>
        <dbReference type="ChEBI" id="CHEBI:77636"/>
        <dbReference type="ChEBI" id="CHEBI:235323"/>
        <dbReference type="EC" id="2.3.1.75"/>
    </reaction>
</comment>
<keyword evidence="11" id="KW-0472">Membrane</keyword>
<keyword evidence="7" id="KW-0012">Acyltransferase</keyword>
<evidence type="ECO:0000256" key="10">
    <source>
        <dbReference type="ARBA" id="ARBA00048109"/>
    </source>
</evidence>
<dbReference type="GO" id="GO:0005789">
    <property type="term" value="C:endoplasmic reticulum membrane"/>
    <property type="evidence" value="ECO:0007669"/>
    <property type="project" value="UniProtKB-SubCell"/>
</dbReference>
<feature type="domain" description="O-acyltransferase WSD1-like N-terminal" evidence="12">
    <location>
        <begin position="70"/>
        <end position="257"/>
    </location>
</feature>
<reference evidence="14 15" key="1">
    <citation type="journal article" date="2015" name="Proc. Natl. Acad. Sci. U.S.A.">
        <title>The resurrection genome of Boea hygrometrica: A blueprint for survival of dehydration.</title>
        <authorList>
            <person name="Xiao L."/>
            <person name="Yang G."/>
            <person name="Zhang L."/>
            <person name="Yang X."/>
            <person name="Zhao S."/>
            <person name="Ji Z."/>
            <person name="Zhou Q."/>
            <person name="Hu M."/>
            <person name="Wang Y."/>
            <person name="Chen M."/>
            <person name="Xu Y."/>
            <person name="Jin H."/>
            <person name="Xiao X."/>
            <person name="Hu G."/>
            <person name="Bao F."/>
            <person name="Hu Y."/>
            <person name="Wan P."/>
            <person name="Li L."/>
            <person name="Deng X."/>
            <person name="Kuang T."/>
            <person name="Xiang C."/>
            <person name="Zhu J.K."/>
            <person name="Oliver M.J."/>
            <person name="He Y."/>
        </authorList>
    </citation>
    <scope>NUCLEOTIDE SEQUENCE [LARGE SCALE GENOMIC DNA]</scope>
    <source>
        <strain evidence="15">cv. XS01</strain>
    </source>
</reference>
<evidence type="ECO:0000256" key="3">
    <source>
        <dbReference type="ARBA" id="ARBA00004771"/>
    </source>
</evidence>
<evidence type="ECO:0000259" key="12">
    <source>
        <dbReference type="Pfam" id="PF03007"/>
    </source>
</evidence>
<comment type="pathway">
    <text evidence="4">Lipid metabolism.</text>
</comment>
<dbReference type="SUPFAM" id="SSF52777">
    <property type="entry name" value="CoA-dependent acyltransferases"/>
    <property type="match status" value="1"/>
</dbReference>
<proteinExistence type="inferred from homology"/>
<comment type="pathway">
    <text evidence="3">Glycerolipid metabolism; triacylglycerol biosynthesis.</text>
</comment>
<dbReference type="GO" id="GO:0047196">
    <property type="term" value="F:long-chain-alcohol O-fatty-acyltransferase activity"/>
    <property type="evidence" value="ECO:0007669"/>
    <property type="project" value="UniProtKB-EC"/>
</dbReference>
<evidence type="ECO:0000256" key="7">
    <source>
        <dbReference type="ARBA" id="ARBA00023315"/>
    </source>
</evidence>
<evidence type="ECO:0000259" key="13">
    <source>
        <dbReference type="Pfam" id="PF06974"/>
    </source>
</evidence>
<dbReference type="InterPro" id="IPR009721">
    <property type="entry name" value="O-acyltransferase_WSD1_C"/>
</dbReference>
<dbReference type="Pfam" id="PF06974">
    <property type="entry name" value="WS_DGAT_C"/>
    <property type="match status" value="1"/>
</dbReference>
<protein>
    <submittedName>
        <fullName evidence="14">Uncharacterized protein</fullName>
    </submittedName>
</protein>
<comment type="similarity">
    <text evidence="8">In the N-terminal section; belongs to the long-chain O-acyltransferase family.</text>
</comment>
<evidence type="ECO:0000256" key="6">
    <source>
        <dbReference type="ARBA" id="ARBA00022824"/>
    </source>
</evidence>
<evidence type="ECO:0000256" key="9">
    <source>
        <dbReference type="ARBA" id="ARBA00047604"/>
    </source>
</evidence>
<keyword evidence="15" id="KW-1185">Reference proteome</keyword>
<dbReference type="InterPro" id="IPR004255">
    <property type="entry name" value="O-acyltransferase_WSD1_N"/>
</dbReference>
<evidence type="ECO:0000256" key="2">
    <source>
        <dbReference type="ARBA" id="ARBA00004586"/>
    </source>
</evidence>
<dbReference type="EMBL" id="KV003150">
    <property type="protein sequence ID" value="KZV37227.1"/>
    <property type="molecule type" value="Genomic_DNA"/>
</dbReference>
<evidence type="ECO:0000256" key="4">
    <source>
        <dbReference type="ARBA" id="ARBA00005189"/>
    </source>
</evidence>
<name>A0A2Z7BYA9_9LAMI</name>
<evidence type="ECO:0000256" key="11">
    <source>
        <dbReference type="SAM" id="Phobius"/>
    </source>
</evidence>
<evidence type="ECO:0000313" key="15">
    <source>
        <dbReference type="Proteomes" id="UP000250235"/>
    </source>
</evidence>
<dbReference type="GO" id="GO:0005886">
    <property type="term" value="C:plasma membrane"/>
    <property type="evidence" value="ECO:0007669"/>
    <property type="project" value="UniProtKB-SubCell"/>
</dbReference>
<keyword evidence="11" id="KW-0812">Transmembrane</keyword>
<comment type="catalytic activity">
    <reaction evidence="10">
        <text>an acyl-CoA + a 1,2-diacyl-sn-glycerol = a triacyl-sn-glycerol + CoA</text>
        <dbReference type="Rhea" id="RHEA:10868"/>
        <dbReference type="ChEBI" id="CHEBI:17815"/>
        <dbReference type="ChEBI" id="CHEBI:57287"/>
        <dbReference type="ChEBI" id="CHEBI:58342"/>
        <dbReference type="ChEBI" id="CHEBI:64615"/>
        <dbReference type="EC" id="2.3.1.20"/>
    </reaction>
</comment>
<organism evidence="14 15">
    <name type="scientific">Dorcoceras hygrometricum</name>
    <dbReference type="NCBI Taxonomy" id="472368"/>
    <lineage>
        <taxon>Eukaryota</taxon>
        <taxon>Viridiplantae</taxon>
        <taxon>Streptophyta</taxon>
        <taxon>Embryophyta</taxon>
        <taxon>Tracheophyta</taxon>
        <taxon>Spermatophyta</taxon>
        <taxon>Magnoliopsida</taxon>
        <taxon>eudicotyledons</taxon>
        <taxon>Gunneridae</taxon>
        <taxon>Pentapetalae</taxon>
        <taxon>asterids</taxon>
        <taxon>lamiids</taxon>
        <taxon>Lamiales</taxon>
        <taxon>Gesneriaceae</taxon>
        <taxon>Didymocarpoideae</taxon>
        <taxon>Trichosporeae</taxon>
        <taxon>Loxocarpinae</taxon>
        <taxon>Dorcoceras</taxon>
    </lineage>
</organism>
<keyword evidence="6" id="KW-0256">Endoplasmic reticulum</keyword>
<accession>A0A2Z7BYA9</accession>
<feature type="non-terminal residue" evidence="14">
    <location>
        <position position="1"/>
    </location>
</feature>